<feature type="domain" description="DUF4314" evidence="2">
    <location>
        <begin position="4"/>
        <end position="71"/>
    </location>
</feature>
<evidence type="ECO:0000313" key="3">
    <source>
        <dbReference type="EMBL" id="RGD82914.1"/>
    </source>
</evidence>
<evidence type="ECO:0000259" key="2">
    <source>
        <dbReference type="Pfam" id="PF14192"/>
    </source>
</evidence>
<comment type="caution">
    <text evidence="3">The sequence shown here is derived from an EMBL/GenBank/DDBJ whole genome shotgun (WGS) entry which is preliminary data.</text>
</comment>
<accession>A0A3E3EB71</accession>
<dbReference type="Pfam" id="PF14192">
    <property type="entry name" value="DUF4314"/>
    <property type="match status" value="1"/>
</dbReference>
<name>A0A3E3EB71_9FIRM</name>
<dbReference type="RefSeq" id="WP_117581959.1">
    <property type="nucleotide sequence ID" value="NZ_JAQEEX010000064.1"/>
</dbReference>
<dbReference type="InterPro" id="IPR024559">
    <property type="entry name" value="DUF3846"/>
</dbReference>
<protein>
    <submittedName>
        <fullName evidence="3">DUF4314 domain-containing protein</fullName>
    </submittedName>
</protein>
<dbReference type="Pfam" id="PF12957">
    <property type="entry name" value="DUF3846"/>
    <property type="match status" value="1"/>
</dbReference>
<organism evidence="3 4">
    <name type="scientific">Thomasclavelia ramosa</name>
    <dbReference type="NCBI Taxonomy" id="1547"/>
    <lineage>
        <taxon>Bacteria</taxon>
        <taxon>Bacillati</taxon>
        <taxon>Bacillota</taxon>
        <taxon>Erysipelotrichia</taxon>
        <taxon>Erysipelotrichales</taxon>
        <taxon>Coprobacillaceae</taxon>
        <taxon>Thomasclavelia</taxon>
    </lineage>
</organism>
<feature type="domain" description="DUF3846" evidence="1">
    <location>
        <begin position="81"/>
        <end position="175"/>
    </location>
</feature>
<evidence type="ECO:0000313" key="4">
    <source>
        <dbReference type="Proteomes" id="UP000261032"/>
    </source>
</evidence>
<dbReference type="EMBL" id="QUSL01000023">
    <property type="protein sequence ID" value="RGD82914.1"/>
    <property type="molecule type" value="Genomic_DNA"/>
</dbReference>
<sequence>MLKDKEVKKIKEMYSKGTRIRLNHMDDPYHPVADGTLGTVEHVDDAGQIHMKWDDGGGLALVPDEDDFEIIETVQSKENKIRVIVVEAGKLPVIQYIGNDLKSMQSIVGGYIEEINLDDSAVLVCNEEGKIQGLEANRRVGNDVIAGTFFIAGDDGSEDLISLTDEQIGHYTECFQEIEEISQEEVQNNFSYRIYGG</sequence>
<proteinExistence type="predicted"/>
<evidence type="ECO:0000259" key="1">
    <source>
        <dbReference type="Pfam" id="PF12957"/>
    </source>
</evidence>
<gene>
    <name evidence="3" type="ORF">DXB93_13010</name>
</gene>
<dbReference type="InterPro" id="IPR025463">
    <property type="entry name" value="DUF4314"/>
</dbReference>
<reference evidence="3 4" key="1">
    <citation type="submission" date="2018-08" db="EMBL/GenBank/DDBJ databases">
        <title>A genome reference for cultivated species of the human gut microbiota.</title>
        <authorList>
            <person name="Zou Y."/>
            <person name="Xue W."/>
            <person name="Luo G."/>
        </authorList>
    </citation>
    <scope>NUCLEOTIDE SEQUENCE [LARGE SCALE GENOMIC DNA]</scope>
    <source>
        <strain evidence="3 4">OM06-4</strain>
    </source>
</reference>
<dbReference type="AlphaFoldDB" id="A0A3E3EB71"/>
<dbReference type="Proteomes" id="UP000261032">
    <property type="component" value="Unassembled WGS sequence"/>
</dbReference>